<dbReference type="FunFam" id="3.30.200.20:FF:000089">
    <property type="entry name" value="Tyrosine-protein kinase"/>
    <property type="match status" value="1"/>
</dbReference>
<accession>A0A9J7KWQ4</accession>
<evidence type="ECO:0000256" key="12">
    <source>
        <dbReference type="PROSITE-ProRule" id="PRU00191"/>
    </source>
</evidence>
<evidence type="ECO:0000256" key="2">
    <source>
        <dbReference type="ARBA" id="ARBA00022679"/>
    </source>
</evidence>
<dbReference type="SUPFAM" id="SSF56112">
    <property type="entry name" value="Protein kinase-like (PK-like)"/>
    <property type="match status" value="1"/>
</dbReference>
<dbReference type="InterPro" id="IPR008266">
    <property type="entry name" value="Tyr_kinase_AS"/>
</dbReference>
<evidence type="ECO:0000259" key="19">
    <source>
        <dbReference type="PROSITE" id="PS51741"/>
    </source>
</evidence>
<dbReference type="InterPro" id="IPR011009">
    <property type="entry name" value="Kinase-like_dom_sf"/>
</dbReference>
<dbReference type="InterPro" id="IPR020635">
    <property type="entry name" value="Tyr_kinase_cat_dom"/>
</dbReference>
<dbReference type="Pfam" id="PF07714">
    <property type="entry name" value="PK_Tyr_Ser-Thr"/>
    <property type="match status" value="1"/>
</dbReference>
<keyword evidence="12" id="KW-0727">SH2 domain</keyword>
<comment type="catalytic activity">
    <reaction evidence="8 9">
        <text>L-tyrosyl-[protein] + ATP = O-phospho-L-tyrosyl-[protein] + ADP + H(+)</text>
        <dbReference type="Rhea" id="RHEA:10596"/>
        <dbReference type="Rhea" id="RHEA-COMP:10136"/>
        <dbReference type="Rhea" id="RHEA-COMP:20101"/>
        <dbReference type="ChEBI" id="CHEBI:15378"/>
        <dbReference type="ChEBI" id="CHEBI:30616"/>
        <dbReference type="ChEBI" id="CHEBI:46858"/>
        <dbReference type="ChEBI" id="CHEBI:61978"/>
        <dbReference type="ChEBI" id="CHEBI:456216"/>
        <dbReference type="EC" id="2.7.10.2"/>
    </reaction>
</comment>
<dbReference type="InterPro" id="IPR001245">
    <property type="entry name" value="Ser-Thr/Tyr_kinase_cat_dom"/>
</dbReference>
<dbReference type="SMART" id="SM00219">
    <property type="entry name" value="TyrKc"/>
    <property type="match status" value="1"/>
</dbReference>
<dbReference type="SMART" id="SM00055">
    <property type="entry name" value="FCH"/>
    <property type="match status" value="1"/>
</dbReference>
<dbReference type="PROSITE" id="PS00109">
    <property type="entry name" value="PROTEIN_KINASE_TYR"/>
    <property type="match status" value="1"/>
</dbReference>
<dbReference type="Gene3D" id="1.10.510.10">
    <property type="entry name" value="Transferase(Phosphotransferase) domain 1"/>
    <property type="match status" value="1"/>
</dbReference>
<evidence type="ECO:0000256" key="8">
    <source>
        <dbReference type="ARBA" id="ARBA00051245"/>
    </source>
</evidence>
<dbReference type="PROSITE" id="PS50001">
    <property type="entry name" value="SH2"/>
    <property type="match status" value="1"/>
</dbReference>
<dbReference type="GO" id="GO:0004715">
    <property type="term" value="F:non-membrane spanning protein tyrosine kinase activity"/>
    <property type="evidence" value="ECO:0007669"/>
    <property type="project" value="UniProtKB-EC"/>
</dbReference>
<keyword evidence="4 9" id="KW-0418">Kinase</keyword>
<dbReference type="Gene3D" id="3.30.200.20">
    <property type="entry name" value="Phosphorylase Kinase, domain 1"/>
    <property type="match status" value="1"/>
</dbReference>
<evidence type="ECO:0000256" key="6">
    <source>
        <dbReference type="ARBA" id="ARBA00023054"/>
    </source>
</evidence>
<reference evidence="21" key="2">
    <citation type="submission" date="2025-08" db="UniProtKB">
        <authorList>
            <consortium name="RefSeq"/>
        </authorList>
    </citation>
    <scope>IDENTIFICATION</scope>
    <source>
        <strain evidence="21">S238N-H82</strain>
        <tissue evidence="21">Testes</tissue>
    </source>
</reference>
<dbReference type="SUPFAM" id="SSF55550">
    <property type="entry name" value="SH2 domain"/>
    <property type="match status" value="1"/>
</dbReference>
<dbReference type="RefSeq" id="XP_035671153.1">
    <property type="nucleotide sequence ID" value="XM_035815260.1"/>
</dbReference>
<dbReference type="InterPro" id="IPR000980">
    <property type="entry name" value="SH2"/>
</dbReference>
<feature type="binding site" evidence="11">
    <location>
        <begin position="591"/>
        <end position="599"/>
    </location>
    <ligand>
        <name>ATP</name>
        <dbReference type="ChEBI" id="CHEBI:30616"/>
    </ligand>
</feature>
<evidence type="ECO:0000256" key="4">
    <source>
        <dbReference type="ARBA" id="ARBA00022777"/>
    </source>
</evidence>
<feature type="region of interest" description="Disordered" evidence="16">
    <location>
        <begin position="137"/>
        <end position="168"/>
    </location>
</feature>
<evidence type="ECO:0000256" key="1">
    <source>
        <dbReference type="ARBA" id="ARBA00022553"/>
    </source>
</evidence>
<dbReference type="PROSITE" id="PS51741">
    <property type="entry name" value="F_BAR"/>
    <property type="match status" value="1"/>
</dbReference>
<feature type="domain" description="SH2" evidence="17">
    <location>
        <begin position="482"/>
        <end position="573"/>
    </location>
</feature>
<dbReference type="CDD" id="cd10361">
    <property type="entry name" value="SH2_Fps_family"/>
    <property type="match status" value="1"/>
</dbReference>
<name>A0A9J7KWQ4_BRAFL</name>
<feature type="binding site" evidence="11 14">
    <location>
        <position position="614"/>
    </location>
    <ligand>
        <name>ATP</name>
        <dbReference type="ChEBI" id="CHEBI:30616"/>
    </ligand>
</feature>
<dbReference type="Gene3D" id="3.30.505.10">
    <property type="entry name" value="SH2 domain"/>
    <property type="match status" value="1"/>
</dbReference>
<evidence type="ECO:0000256" key="13">
    <source>
        <dbReference type="PROSITE-ProRule" id="PRU01077"/>
    </source>
</evidence>
<evidence type="ECO:0000256" key="7">
    <source>
        <dbReference type="ARBA" id="ARBA00023137"/>
    </source>
</evidence>
<dbReference type="InterPro" id="IPR016250">
    <property type="entry name" value="Tyr-prot_kinase_Fes/Fps"/>
</dbReference>
<feature type="region of interest" description="Disordered" evidence="16">
    <location>
        <begin position="437"/>
        <end position="468"/>
    </location>
</feature>
<evidence type="ECO:0000259" key="17">
    <source>
        <dbReference type="PROSITE" id="PS50001"/>
    </source>
</evidence>
<dbReference type="PRINTS" id="PR00401">
    <property type="entry name" value="SH2DOMAIN"/>
</dbReference>
<dbReference type="Gene3D" id="1.10.287.160">
    <property type="entry name" value="HR1 repeat"/>
    <property type="match status" value="1"/>
</dbReference>
<evidence type="ECO:0000256" key="10">
    <source>
        <dbReference type="PIRSR" id="PIRSR000632-1"/>
    </source>
</evidence>
<keyword evidence="1" id="KW-0597">Phosphoprotein</keyword>
<dbReference type="OMA" id="QEHYHES"/>
<feature type="active site" description="Proton acceptor" evidence="10">
    <location>
        <position position="707"/>
    </location>
</feature>
<dbReference type="PROSITE" id="PS00107">
    <property type="entry name" value="PROTEIN_KINASE_ATP"/>
    <property type="match status" value="1"/>
</dbReference>
<dbReference type="GO" id="GO:0004713">
    <property type="term" value="F:protein tyrosine kinase activity"/>
    <property type="evidence" value="ECO:0000318"/>
    <property type="project" value="GO_Central"/>
</dbReference>
<dbReference type="InterPro" id="IPR017441">
    <property type="entry name" value="Protein_kinase_ATP_BS"/>
</dbReference>
<dbReference type="InterPro" id="IPR050198">
    <property type="entry name" value="Non-receptor_tyrosine_kinases"/>
</dbReference>
<dbReference type="Pfam" id="PF00017">
    <property type="entry name" value="SH2"/>
    <property type="match status" value="1"/>
</dbReference>
<keyword evidence="7 9" id="KW-0829">Tyrosine-protein kinase</keyword>
<evidence type="ECO:0000256" key="16">
    <source>
        <dbReference type="SAM" id="MobiDB-lite"/>
    </source>
</evidence>
<evidence type="ECO:0000256" key="9">
    <source>
        <dbReference type="PIRNR" id="PIRNR000632"/>
    </source>
</evidence>
<dbReference type="GO" id="GO:0005886">
    <property type="term" value="C:plasma membrane"/>
    <property type="evidence" value="ECO:0000318"/>
    <property type="project" value="GO_Central"/>
</dbReference>
<dbReference type="InterPro" id="IPR035849">
    <property type="entry name" value="Fes/Fps/Fer_SH2"/>
</dbReference>
<evidence type="ECO:0000256" key="5">
    <source>
        <dbReference type="ARBA" id="ARBA00022840"/>
    </source>
</evidence>
<dbReference type="AlphaFoldDB" id="A0A9J7KWQ4"/>
<comment type="similarity">
    <text evidence="9">Belongs to the protein kinase superfamily. Tyr protein kinase family. Fes/fps subfamily.</text>
</comment>
<evidence type="ECO:0000256" key="3">
    <source>
        <dbReference type="ARBA" id="ARBA00022741"/>
    </source>
</evidence>
<dbReference type="FunFam" id="3.30.505.10:FF:000051">
    <property type="entry name" value="Tyrosine-protein kinase"/>
    <property type="match status" value="1"/>
</dbReference>
<dbReference type="GeneID" id="118412414"/>
<dbReference type="SUPFAM" id="SSF103657">
    <property type="entry name" value="BAR/IMD domain-like"/>
    <property type="match status" value="1"/>
</dbReference>
<dbReference type="InterPro" id="IPR001060">
    <property type="entry name" value="FCH_dom"/>
</dbReference>
<evidence type="ECO:0000313" key="20">
    <source>
        <dbReference type="Proteomes" id="UP000001554"/>
    </source>
</evidence>
<dbReference type="GO" id="GO:0006935">
    <property type="term" value="P:chemotaxis"/>
    <property type="evidence" value="ECO:0000318"/>
    <property type="project" value="GO_Central"/>
</dbReference>
<keyword evidence="2 9" id="KW-0808">Transferase</keyword>
<keyword evidence="5 9" id="KW-0067">ATP-binding</keyword>
<sequence length="846" mass="96309">MGFGHHLQSGGDAHQALLHLMDQELKLLETIQRCIHIRIKSDREYAMALSGITTFANKHKILDIETPTLNAWNTVIEETETVSRYIKQNAEELSSVTLERITALIRDKKQTQQIYKTGRERIDQDFKQVVDQEVNKQKSKYKEAGRETSQAKRKFEESVSKGKTGRDLDSAKDRYVKKTRKLHATHNDYLLATKSAILHQNGYRETLLPRLLDSHQQNQEEIADQLKDLLSDYQKKTNLSRKEFQSSHRKVEETLAALQSKEEYNSFIQQHKHEPPPYVNIDFDKSVWEEYKDPMLEKQEVVLNNLTFETVQHSSTMFETSLRDCKAQLDEKLKQLNDKETEIAELQKLGTEGKPECGVKTREQRELSQAINELKCTEMKLTAQEEMLQSKISELGDKEPPAGIDIADVSVPPPAAGEKTGGIKKIKSIFYTGWKMGGGGGGGRQSVSSEDPDPNDLQEETNDDGYHDVNMFPAKSLTDEEWYHGAIPRTETSQLLKEEGDFLVRESSQKPGEYVLSVKWGGIPKHFIIQSNAEGQFRFEGQAFPTINQLITHQWQSRQPVTKKSGTILANPVQKDKWELSHDDVIIGEKLGRGNFGDVMRGVLKDDKTPVAVKTCRETLPKQVKDKFLMEARILKQYDHPNIVRLIGVCSQRHPVYIVMELVPNGDFLTFLRNQGGTLTTNQLVQMSLDAASGMAYLEAKNCIHRDLAARNCLVGNNNAVKISDFGMSREEEDGVYNVSGGMKQIPIKWTAPEAMNYGRYTTESDVWSYGVLLWEVFSLGSTPYPGMTNQAAREKIEHGYRMSAPENCPQEVYEVMLSCWKYQCSERPLFSDIETILQRLSKLKF</sequence>
<dbReference type="GO" id="GO:0005524">
    <property type="term" value="F:ATP binding"/>
    <property type="evidence" value="ECO:0007669"/>
    <property type="project" value="UniProtKB-UniRule"/>
</dbReference>
<feature type="coiled-coil region" evidence="15">
    <location>
        <begin position="322"/>
        <end position="387"/>
    </location>
</feature>
<dbReference type="PIRSF" id="PIRSF000632">
    <property type="entry name" value="TyrPK_fps"/>
    <property type="match status" value="1"/>
</dbReference>
<feature type="compositionally biased region" description="Acidic residues" evidence="16">
    <location>
        <begin position="450"/>
        <end position="463"/>
    </location>
</feature>
<evidence type="ECO:0000256" key="14">
    <source>
        <dbReference type="PROSITE-ProRule" id="PRU10141"/>
    </source>
</evidence>
<dbReference type="Proteomes" id="UP000001554">
    <property type="component" value="Chromosome 3"/>
</dbReference>
<protein>
    <recommendedName>
        <fullName evidence="9">Tyrosine-protein kinase</fullName>
        <ecNumber evidence="9">2.7.10.2</ecNumber>
    </recommendedName>
</protein>
<dbReference type="KEGG" id="bfo:118412414"/>
<dbReference type="InterPro" id="IPR000719">
    <property type="entry name" value="Prot_kinase_dom"/>
</dbReference>
<organism evidence="20 21">
    <name type="scientific">Branchiostoma floridae</name>
    <name type="common">Florida lancelet</name>
    <name type="synonym">Amphioxus</name>
    <dbReference type="NCBI Taxonomy" id="7739"/>
    <lineage>
        <taxon>Eukaryota</taxon>
        <taxon>Metazoa</taxon>
        <taxon>Chordata</taxon>
        <taxon>Cephalochordata</taxon>
        <taxon>Leptocardii</taxon>
        <taxon>Amphioxiformes</taxon>
        <taxon>Branchiostomatidae</taxon>
        <taxon>Branchiostoma</taxon>
    </lineage>
</organism>
<keyword evidence="20" id="KW-1185">Reference proteome</keyword>
<dbReference type="Gene3D" id="1.20.1270.60">
    <property type="entry name" value="Arfaptin homology (AH) domain/BAR domain"/>
    <property type="match status" value="1"/>
</dbReference>
<proteinExistence type="inferred from homology"/>
<gene>
    <name evidence="21" type="primary">LOC118412414</name>
</gene>
<dbReference type="GO" id="GO:0007155">
    <property type="term" value="P:cell adhesion"/>
    <property type="evidence" value="ECO:0000318"/>
    <property type="project" value="GO_Central"/>
</dbReference>
<feature type="domain" description="F-BAR" evidence="19">
    <location>
        <begin position="1"/>
        <end position="263"/>
    </location>
</feature>
<dbReference type="Pfam" id="PF00611">
    <property type="entry name" value="FCH"/>
    <property type="match status" value="1"/>
</dbReference>
<evidence type="ECO:0000256" key="15">
    <source>
        <dbReference type="SAM" id="Coils"/>
    </source>
</evidence>
<dbReference type="PRINTS" id="PR00109">
    <property type="entry name" value="TYRKINASE"/>
</dbReference>
<dbReference type="EC" id="2.7.10.2" evidence="9"/>
<dbReference type="FunFam" id="1.10.510.10:FF:000212">
    <property type="entry name" value="Tyrosine-protein kinase"/>
    <property type="match status" value="1"/>
</dbReference>
<dbReference type="OrthoDB" id="546826at2759"/>
<dbReference type="InterPro" id="IPR031160">
    <property type="entry name" value="F_BAR_dom"/>
</dbReference>
<evidence type="ECO:0000259" key="18">
    <source>
        <dbReference type="PROSITE" id="PS50011"/>
    </source>
</evidence>
<dbReference type="SMART" id="SM00252">
    <property type="entry name" value="SH2"/>
    <property type="match status" value="1"/>
</dbReference>
<evidence type="ECO:0000313" key="21">
    <source>
        <dbReference type="RefSeq" id="XP_035671153.1"/>
    </source>
</evidence>
<keyword evidence="6 13" id="KW-0175">Coiled coil</keyword>
<feature type="domain" description="Protein kinase" evidence="18">
    <location>
        <begin position="585"/>
        <end position="838"/>
    </location>
</feature>
<dbReference type="InterPro" id="IPR036860">
    <property type="entry name" value="SH2_dom_sf"/>
</dbReference>
<feature type="coiled-coil region" evidence="15">
    <location>
        <begin position="212"/>
        <end position="261"/>
    </location>
</feature>
<dbReference type="PANTHER" id="PTHR24418">
    <property type="entry name" value="TYROSINE-PROTEIN KINASE"/>
    <property type="match status" value="1"/>
</dbReference>
<evidence type="ECO:0000256" key="11">
    <source>
        <dbReference type="PIRSR" id="PIRSR000632-2"/>
    </source>
</evidence>
<reference evidence="20" key="1">
    <citation type="journal article" date="2020" name="Nat. Ecol. Evol.">
        <title>Deeply conserved synteny resolves early events in vertebrate evolution.</title>
        <authorList>
            <person name="Simakov O."/>
            <person name="Marletaz F."/>
            <person name="Yue J.X."/>
            <person name="O'Connell B."/>
            <person name="Jenkins J."/>
            <person name="Brandt A."/>
            <person name="Calef R."/>
            <person name="Tung C.H."/>
            <person name="Huang T.K."/>
            <person name="Schmutz J."/>
            <person name="Satoh N."/>
            <person name="Yu J.K."/>
            <person name="Putnam N.H."/>
            <person name="Green R.E."/>
            <person name="Rokhsar D.S."/>
        </authorList>
    </citation>
    <scope>NUCLEOTIDE SEQUENCE [LARGE SCALE GENOMIC DNA]</scope>
    <source>
        <strain evidence="20">S238N-H82</strain>
    </source>
</reference>
<keyword evidence="3 9" id="KW-0547">Nucleotide-binding</keyword>
<dbReference type="InterPro" id="IPR027267">
    <property type="entry name" value="AH/BAR_dom_sf"/>
</dbReference>
<dbReference type="PROSITE" id="PS50011">
    <property type="entry name" value="PROTEIN_KINASE_DOM"/>
    <property type="match status" value="1"/>
</dbReference>